<evidence type="ECO:0000256" key="1">
    <source>
        <dbReference type="SAM" id="MobiDB-lite"/>
    </source>
</evidence>
<dbReference type="InterPro" id="IPR011697">
    <property type="entry name" value="Peptidase_C26"/>
</dbReference>
<comment type="caution">
    <text evidence="2">The sequence shown here is derived from an EMBL/GenBank/DDBJ whole genome shotgun (WGS) entry which is preliminary data.</text>
</comment>
<dbReference type="InterPro" id="IPR044668">
    <property type="entry name" value="PuuD-like"/>
</dbReference>
<gene>
    <name evidence="2" type="ORF">ACFQHR_10110</name>
</gene>
<dbReference type="Gene3D" id="3.40.50.880">
    <property type="match status" value="1"/>
</dbReference>
<sequence length="315" mass="36436">MVSLRKKYKINRNRPTIGITGPDKGGEAAWLFTALGVRLAGGRPVRITPNNPRTADGLQALIIGGGADVDPRAYQQSEVLEEYLNRTLKHPRKNIFQRIGRFTRWLYYPALFMFRRIFSRKPQGWTIDRDRDHLEFQLIHQAVEKKLPVLGICRGSQLMNVYFGGSLYQDINSFYLEEPNPSSIFPVKKIRIKPDSKLAQIMGVRQLRVNAIHHQAVKEPGYGMRIVAKEANLVVQATEHLTEKFLIGVQWHPEYLPNHKEQRRIFKALVENAKAVHQQIEDKDMQEALNTPRNPTLEALEDKEEQLLQEEMRKR</sequence>
<feature type="region of interest" description="Disordered" evidence="1">
    <location>
        <begin position="283"/>
        <end position="315"/>
    </location>
</feature>
<dbReference type="GO" id="GO:0016787">
    <property type="term" value="F:hydrolase activity"/>
    <property type="evidence" value="ECO:0007669"/>
    <property type="project" value="UniProtKB-KW"/>
</dbReference>
<feature type="compositionally biased region" description="Acidic residues" evidence="1">
    <location>
        <begin position="299"/>
        <end position="308"/>
    </location>
</feature>
<reference evidence="3" key="1">
    <citation type="journal article" date="2019" name="Int. J. Syst. Evol. Microbiol.">
        <title>The Global Catalogue of Microorganisms (GCM) 10K type strain sequencing project: providing services to taxonomists for standard genome sequencing and annotation.</title>
        <authorList>
            <consortium name="The Broad Institute Genomics Platform"/>
            <consortium name="The Broad Institute Genome Sequencing Center for Infectious Disease"/>
            <person name="Wu L."/>
            <person name="Ma J."/>
        </authorList>
    </citation>
    <scope>NUCLEOTIDE SEQUENCE [LARGE SCALE GENOMIC DNA]</scope>
    <source>
        <strain evidence="3">CGMCC 4.7393</strain>
    </source>
</reference>
<protein>
    <submittedName>
        <fullName evidence="2">Gamma-glutamyl-gamma-aminobutyrate hydrolase family protein</fullName>
    </submittedName>
</protein>
<dbReference type="RefSeq" id="WP_066621894.1">
    <property type="nucleotide sequence ID" value="NZ_JBHSYQ010000004.1"/>
</dbReference>
<dbReference type="PANTHER" id="PTHR43235">
    <property type="entry name" value="GLUTAMINE AMIDOTRANSFERASE PB2B2.05-RELATED"/>
    <property type="match status" value="1"/>
</dbReference>
<evidence type="ECO:0000313" key="2">
    <source>
        <dbReference type="EMBL" id="MFC6997981.1"/>
    </source>
</evidence>
<dbReference type="CDD" id="cd01745">
    <property type="entry name" value="GATase1_2"/>
    <property type="match status" value="1"/>
</dbReference>
<keyword evidence="2" id="KW-0378">Hydrolase</keyword>
<name>A0ABW2DMI2_9BACT</name>
<dbReference type="SUPFAM" id="SSF52317">
    <property type="entry name" value="Class I glutamine amidotransferase-like"/>
    <property type="match status" value="1"/>
</dbReference>
<keyword evidence="3" id="KW-1185">Reference proteome</keyword>
<dbReference type="InterPro" id="IPR029062">
    <property type="entry name" value="Class_I_gatase-like"/>
</dbReference>
<dbReference type="EMBL" id="JBHSYQ010000004">
    <property type="protein sequence ID" value="MFC6997981.1"/>
    <property type="molecule type" value="Genomic_DNA"/>
</dbReference>
<dbReference type="PANTHER" id="PTHR43235:SF1">
    <property type="entry name" value="GLUTAMINE AMIDOTRANSFERASE PB2B2.05-RELATED"/>
    <property type="match status" value="1"/>
</dbReference>
<proteinExistence type="predicted"/>
<dbReference type="Pfam" id="PF07722">
    <property type="entry name" value="Peptidase_C26"/>
    <property type="match status" value="1"/>
</dbReference>
<organism evidence="2 3">
    <name type="scientific">Rufibacter roseus</name>
    <dbReference type="NCBI Taxonomy" id="1567108"/>
    <lineage>
        <taxon>Bacteria</taxon>
        <taxon>Pseudomonadati</taxon>
        <taxon>Bacteroidota</taxon>
        <taxon>Cytophagia</taxon>
        <taxon>Cytophagales</taxon>
        <taxon>Hymenobacteraceae</taxon>
        <taxon>Rufibacter</taxon>
    </lineage>
</organism>
<dbReference type="Proteomes" id="UP001596405">
    <property type="component" value="Unassembled WGS sequence"/>
</dbReference>
<evidence type="ECO:0000313" key="3">
    <source>
        <dbReference type="Proteomes" id="UP001596405"/>
    </source>
</evidence>
<accession>A0ABW2DMI2</accession>
<dbReference type="PROSITE" id="PS51273">
    <property type="entry name" value="GATASE_TYPE_1"/>
    <property type="match status" value="1"/>
</dbReference>